<comment type="similarity">
    <text evidence="1">Belongs to the sulfatase family.</text>
</comment>
<dbReference type="SUPFAM" id="SSF53649">
    <property type="entry name" value="Alkaline phosphatase-like"/>
    <property type="match status" value="1"/>
</dbReference>
<dbReference type="EMBL" id="JACSQF010000018">
    <property type="protein sequence ID" value="MBD7982199.1"/>
    <property type="molecule type" value="Genomic_DNA"/>
</dbReference>
<evidence type="ECO:0000256" key="5">
    <source>
        <dbReference type="SAM" id="MobiDB-lite"/>
    </source>
</evidence>
<keyword evidence="8" id="KW-1185">Reference proteome</keyword>
<dbReference type="Gene3D" id="3.40.720.10">
    <property type="entry name" value="Alkaline Phosphatase, subunit A"/>
    <property type="match status" value="1"/>
</dbReference>
<sequence length="793" mass="87790">MPSPGPATTRRRHTKKPFSGEINLDVRDSTPDWEAFLPPKAPAGAPNVLVVLYDDTGMASWSPYGGRISMPTMDRLARDGLTYSQWHTTALCSPTRSTFLTGRNHHLNGFATISESSTGFPGYNSHIPPSNATMAHVLRDAGWSTFWVGKNHNVPIDEWTAGASKKNWPLAQGYDRFYGFIGGETNNWYPSLAEDNHYIDQPYLPEDGYHLSKDLADQALKMIRDVKQTEPDKPWYMWFCPGANHAPHHAPQEYIDKCKGKFDDGYEAYREWVLPRMIERGILPEGTALTELNPMPDGTFSPTDEVRPWASLNDEEKHMFSRMAEVFAGFSEYTDAQVGRVVGYLEESGQLENTIIVYCADNGASGEGSPNGSVNEGKIFGGYPDDEAQNLTMVDKLGTPDTYNHYPTGWAAAFSTPYKMFKRYTYQGGVADPLVIHWPAGIAAKGEVRHQYHHSTDIVPTILEACGVEFPSTYNGVEQTPLSGVSMVPSFGAAPDAPTNKQTQYYEMFGQRGIWHEGWKAVTVHGPVSGKGHFDDDVWELYHTEVDRSESQDLAAQHPEKLEELKALWLEEAKKNDVLPLNDLQIIGNPKDFETFVAMEFHQPAPPSGRFVYYPGTSEVPERSAANTHGVSYKIAAEVELTPDSQGVIFAHGSRFGGHALVIKDGQVHYVYNFLGIPPEDRVSAPVPTSGKHIIGVEFIKEGMGENREGVGPVKLYIDDQQVGEKRIRTILGHFSLCGEGLTIGRDSADPVSSLYGYGFDFTGGEIAQVVFDIADDAYLDLEAHLAAAMSRD</sequence>
<feature type="region of interest" description="Disordered" evidence="5">
    <location>
        <begin position="1"/>
        <end position="23"/>
    </location>
</feature>
<dbReference type="PROSITE" id="PS00523">
    <property type="entry name" value="SULFATASE_1"/>
    <property type="match status" value="1"/>
</dbReference>
<keyword evidence="2" id="KW-0479">Metal-binding</keyword>
<evidence type="ECO:0000256" key="1">
    <source>
        <dbReference type="ARBA" id="ARBA00008779"/>
    </source>
</evidence>
<protein>
    <submittedName>
        <fullName evidence="7">Arylsulfatase</fullName>
    </submittedName>
</protein>
<proteinExistence type="inferred from homology"/>
<comment type="caution">
    <text evidence="7">The sequence shown here is derived from an EMBL/GenBank/DDBJ whole genome shotgun (WGS) entry which is preliminary data.</text>
</comment>
<keyword evidence="4" id="KW-0106">Calcium</keyword>
<keyword evidence="3" id="KW-0378">Hydrolase</keyword>
<evidence type="ECO:0000256" key="3">
    <source>
        <dbReference type="ARBA" id="ARBA00022801"/>
    </source>
</evidence>
<dbReference type="Gene3D" id="3.30.1120.10">
    <property type="match status" value="1"/>
</dbReference>
<gene>
    <name evidence="7" type="ORF">H9641_15950</name>
</gene>
<organism evidence="7 8">
    <name type="scientific">Oerskovia merdavium</name>
    <dbReference type="NCBI Taxonomy" id="2762227"/>
    <lineage>
        <taxon>Bacteria</taxon>
        <taxon>Bacillati</taxon>
        <taxon>Actinomycetota</taxon>
        <taxon>Actinomycetes</taxon>
        <taxon>Micrococcales</taxon>
        <taxon>Cellulomonadaceae</taxon>
        <taxon>Oerskovia</taxon>
    </lineage>
</organism>
<dbReference type="InterPro" id="IPR000917">
    <property type="entry name" value="Sulfatase_N"/>
</dbReference>
<name>A0ABR8U3V9_9CELL</name>
<evidence type="ECO:0000256" key="2">
    <source>
        <dbReference type="ARBA" id="ARBA00022723"/>
    </source>
</evidence>
<evidence type="ECO:0000256" key="4">
    <source>
        <dbReference type="ARBA" id="ARBA00022837"/>
    </source>
</evidence>
<dbReference type="Proteomes" id="UP000655570">
    <property type="component" value="Unassembled WGS sequence"/>
</dbReference>
<dbReference type="PANTHER" id="PTHR42693:SF43">
    <property type="entry name" value="BLL2667 PROTEIN"/>
    <property type="match status" value="1"/>
</dbReference>
<dbReference type="Pfam" id="PF00884">
    <property type="entry name" value="Sulfatase"/>
    <property type="match status" value="1"/>
</dbReference>
<dbReference type="InterPro" id="IPR050738">
    <property type="entry name" value="Sulfatase"/>
</dbReference>
<dbReference type="PANTHER" id="PTHR42693">
    <property type="entry name" value="ARYLSULFATASE FAMILY MEMBER"/>
    <property type="match status" value="1"/>
</dbReference>
<dbReference type="CDD" id="cd16025">
    <property type="entry name" value="PAS_like"/>
    <property type="match status" value="1"/>
</dbReference>
<evidence type="ECO:0000259" key="6">
    <source>
        <dbReference type="Pfam" id="PF00884"/>
    </source>
</evidence>
<dbReference type="InterPro" id="IPR017850">
    <property type="entry name" value="Alkaline_phosphatase_core_sf"/>
</dbReference>
<accession>A0ABR8U3V9</accession>
<reference evidence="7 8" key="1">
    <citation type="submission" date="2020-08" db="EMBL/GenBank/DDBJ databases">
        <title>A Genomic Blueprint of the Chicken Gut Microbiome.</title>
        <authorList>
            <person name="Gilroy R."/>
            <person name="Ravi A."/>
            <person name="Getino M."/>
            <person name="Pursley I."/>
            <person name="Horton D.L."/>
            <person name="Alikhan N.-F."/>
            <person name="Baker D."/>
            <person name="Gharbi K."/>
            <person name="Hall N."/>
            <person name="Watson M."/>
            <person name="Adriaenssens E.M."/>
            <person name="Foster-Nyarko E."/>
            <person name="Jarju S."/>
            <person name="Secka A."/>
            <person name="Antonio M."/>
            <person name="Oren A."/>
            <person name="Chaudhuri R."/>
            <person name="La Ragione R.M."/>
            <person name="Hildebrand F."/>
            <person name="Pallen M.J."/>
        </authorList>
    </citation>
    <scope>NUCLEOTIDE SEQUENCE [LARGE SCALE GENOMIC DNA]</scope>
    <source>
        <strain evidence="7 8">Sa2CUA9</strain>
    </source>
</reference>
<evidence type="ECO:0000313" key="8">
    <source>
        <dbReference type="Proteomes" id="UP000655570"/>
    </source>
</evidence>
<dbReference type="InterPro" id="IPR024607">
    <property type="entry name" value="Sulfatase_CS"/>
</dbReference>
<evidence type="ECO:0000313" key="7">
    <source>
        <dbReference type="EMBL" id="MBD7982199.1"/>
    </source>
</evidence>
<feature type="domain" description="Sulfatase N-terminal" evidence="6">
    <location>
        <begin position="46"/>
        <end position="468"/>
    </location>
</feature>